<dbReference type="Proteomes" id="UP000007319">
    <property type="component" value="Plasmid AZOBR_p6"/>
</dbReference>
<reference evidence="1 2" key="1">
    <citation type="journal article" date="2011" name="PLoS Genet.">
        <title>Azospirillum genomes reveal transition of bacteria from aquatic to terrestrial environments.</title>
        <authorList>
            <person name="Wisniewski-Dye F."/>
            <person name="Borziak K."/>
            <person name="Khalsa-Moyers G."/>
            <person name="Alexandre G."/>
            <person name="Sukharnikov L.O."/>
            <person name="Wuichet K."/>
            <person name="Hurst G.B."/>
            <person name="McDonald W.H."/>
            <person name="Robertson J.S."/>
            <person name="Barbe V."/>
            <person name="Calteau A."/>
            <person name="Rouy Z."/>
            <person name="Mangenot S."/>
            <person name="Prigent-Combaret C."/>
            <person name="Normand P."/>
            <person name="Boyer M."/>
            <person name="Siguier P."/>
            <person name="Dessaux Y."/>
            <person name="Elmerich C."/>
            <person name="Condemine G."/>
            <person name="Krishnen G."/>
            <person name="Kennedy I."/>
            <person name="Paterson A.H."/>
            <person name="Gonzalez V."/>
            <person name="Mavingui P."/>
            <person name="Zhulin I.B."/>
        </authorList>
    </citation>
    <scope>NUCLEOTIDE SEQUENCE [LARGE SCALE GENOMIC DNA]</scope>
    <source>
        <strain evidence="1 2">Sp245</strain>
    </source>
</reference>
<keyword evidence="1" id="KW-0614">Plasmid</keyword>
<dbReference type="AlphaFoldDB" id="A0A9P1K1Y8"/>
<dbReference type="KEGG" id="abs:AZOBR_p60103"/>
<sequence>MTLILLQMKFLVSANAKAYPKNFSISFCFFKFFMNLIYYGVDHLL</sequence>
<accession>A0A9P1K1Y8</accession>
<organism evidence="1 2">
    <name type="scientific">Azospirillum baldaniorum</name>
    <dbReference type="NCBI Taxonomy" id="1064539"/>
    <lineage>
        <taxon>Bacteria</taxon>
        <taxon>Pseudomonadati</taxon>
        <taxon>Pseudomonadota</taxon>
        <taxon>Alphaproteobacteria</taxon>
        <taxon>Rhodospirillales</taxon>
        <taxon>Azospirillaceae</taxon>
        <taxon>Azospirillum</taxon>
    </lineage>
</organism>
<protein>
    <submittedName>
        <fullName evidence="1">Uncharacterized protein</fullName>
    </submittedName>
</protein>
<evidence type="ECO:0000313" key="1">
    <source>
        <dbReference type="EMBL" id="CCD04039.1"/>
    </source>
</evidence>
<dbReference type="EMBL" id="HE577333">
    <property type="protein sequence ID" value="CCD04039.1"/>
    <property type="molecule type" value="Genomic_DNA"/>
</dbReference>
<name>A0A9P1K1Y8_9PROT</name>
<evidence type="ECO:0000313" key="2">
    <source>
        <dbReference type="Proteomes" id="UP000007319"/>
    </source>
</evidence>
<gene>
    <name evidence="1" type="ORF">AZOBR_p60103</name>
</gene>
<geneLocation type="plasmid" evidence="1 2">
    <name>AZOBR_p6</name>
</geneLocation>
<proteinExistence type="predicted"/>
<keyword evidence="2" id="KW-1185">Reference proteome</keyword>